<evidence type="ECO:0000313" key="5">
    <source>
        <dbReference type="EnsemblPlants" id="ONIVA07G21290.1"/>
    </source>
</evidence>
<dbReference type="GO" id="GO:0010427">
    <property type="term" value="F:abscisic acid binding"/>
    <property type="evidence" value="ECO:0007669"/>
    <property type="project" value="InterPro"/>
</dbReference>
<evidence type="ECO:0000313" key="6">
    <source>
        <dbReference type="Proteomes" id="UP000006591"/>
    </source>
</evidence>
<sequence>MAIGGCPIYVSDKPGNHNLELLRKLVLPSGSGLRVHLPGRPTRECLFSDQARDGARIWIWNLNKCGGIVGVFNCQGAGWCRVAKKTHVHDAAPGTLTGAVRADDVDAIAQVADDGDGDDGWDGEAVAYMQRARELVRLPCDAVLPVTLGALDYEVFHVCPVRAIAMAPGGTVVAFAPVGLLDTVDATAAAVALRVHGCDHFGAYFSRRPARCTLDGADVGFTYDGDTRTCSQRDPRRINLSQGKTVMAPACVSDEHAVAVSAERLWKAFMDASALPKACAGLVDDIAVEGNGGPGTIYTMKLNPAAGVGSTYKTRVAVCDATSHVLKSDVLEAESKVGKLKSHSTETKLEATGDGSCVAKLKVEYELEDGSSLSPEKEKDIVDGYYGMLKMIEDYLVAHPAEYA</sequence>
<dbReference type="PANTHER" id="PTHR31268:SF41">
    <property type="entry name" value="GALACTINOL--SUCROSE GALACTOSYLTRANSFERASE"/>
    <property type="match status" value="1"/>
</dbReference>
<dbReference type="GO" id="GO:0052692">
    <property type="term" value="F:raffinose alpha-galactosidase activity"/>
    <property type="evidence" value="ECO:0007669"/>
    <property type="project" value="TreeGrafter"/>
</dbReference>
<reference evidence="5" key="1">
    <citation type="submission" date="2015-04" db="UniProtKB">
        <authorList>
            <consortium name="EnsemblPlants"/>
        </authorList>
    </citation>
    <scope>IDENTIFICATION</scope>
    <source>
        <strain evidence="5">SL10</strain>
    </source>
</reference>
<reference evidence="5" key="2">
    <citation type="submission" date="2018-04" db="EMBL/GenBank/DDBJ databases">
        <title>OnivRS2 (Oryza nivara Reference Sequence Version 2).</title>
        <authorList>
            <person name="Zhang J."/>
            <person name="Kudrna D."/>
            <person name="Lee S."/>
            <person name="Talag J."/>
            <person name="Rajasekar S."/>
            <person name="Welchert J."/>
            <person name="Hsing Y.-I."/>
            <person name="Wing R.A."/>
        </authorList>
    </citation>
    <scope>NUCLEOTIDE SEQUENCE [LARGE SCALE GENOMIC DNA]</scope>
    <source>
        <strain evidence="5">SL10</strain>
    </source>
</reference>
<dbReference type="InterPro" id="IPR024949">
    <property type="entry name" value="Bet_v_I_allergen"/>
</dbReference>
<feature type="domain" description="Bet v I/Major latex protein" evidence="4">
    <location>
        <begin position="253"/>
        <end position="398"/>
    </location>
</feature>
<dbReference type="AlphaFoldDB" id="A0A0E0I3W0"/>
<dbReference type="InterPro" id="IPR008811">
    <property type="entry name" value="Glycosyl_hydrolases_36"/>
</dbReference>
<dbReference type="Gene3D" id="3.30.530.20">
    <property type="match status" value="1"/>
</dbReference>
<protein>
    <recommendedName>
        <fullName evidence="4">Bet v I/Major latex protein domain-containing protein</fullName>
    </recommendedName>
</protein>
<proteinExistence type="predicted"/>
<dbReference type="Gramene" id="ONIVA07G21290.1">
    <property type="protein sequence ID" value="ONIVA07G21290.1"/>
    <property type="gene ID" value="ONIVA07G21290"/>
</dbReference>
<dbReference type="GO" id="GO:0005634">
    <property type="term" value="C:nucleus"/>
    <property type="evidence" value="ECO:0007669"/>
    <property type="project" value="UniProtKB-SubCell"/>
</dbReference>
<evidence type="ECO:0000256" key="2">
    <source>
        <dbReference type="ARBA" id="ARBA00023242"/>
    </source>
</evidence>
<dbReference type="Pfam" id="PF00407">
    <property type="entry name" value="Bet_v_1"/>
    <property type="match status" value="1"/>
</dbReference>
<dbReference type="eggNOG" id="ENOG502QPVE">
    <property type="taxonomic scope" value="Eukaryota"/>
</dbReference>
<keyword evidence="3" id="KW-0119">Carbohydrate metabolism</keyword>
<evidence type="ECO:0000256" key="3">
    <source>
        <dbReference type="ARBA" id="ARBA00023277"/>
    </source>
</evidence>
<dbReference type="STRING" id="4536.A0A0E0I3W0"/>
<dbReference type="Pfam" id="PF05691">
    <property type="entry name" value="Raffinose_syn"/>
    <property type="match status" value="1"/>
</dbReference>
<dbReference type="FunFam" id="3.30.530.20:FF:000030">
    <property type="entry name" value="Pathogenesis-related protein 10"/>
    <property type="match status" value="1"/>
</dbReference>
<dbReference type="EnsemblPlants" id="ONIVA07G21290.1">
    <property type="protein sequence ID" value="ONIVA07G21290.1"/>
    <property type="gene ID" value="ONIVA07G21290"/>
</dbReference>
<organism evidence="5">
    <name type="scientific">Oryza nivara</name>
    <name type="common">Indian wild rice</name>
    <name type="synonym">Oryza sativa f. spontanea</name>
    <dbReference type="NCBI Taxonomy" id="4536"/>
    <lineage>
        <taxon>Eukaryota</taxon>
        <taxon>Viridiplantae</taxon>
        <taxon>Streptophyta</taxon>
        <taxon>Embryophyta</taxon>
        <taxon>Tracheophyta</taxon>
        <taxon>Spermatophyta</taxon>
        <taxon>Magnoliopsida</taxon>
        <taxon>Liliopsida</taxon>
        <taxon>Poales</taxon>
        <taxon>Poaceae</taxon>
        <taxon>BOP clade</taxon>
        <taxon>Oryzoideae</taxon>
        <taxon>Oryzeae</taxon>
        <taxon>Oryzinae</taxon>
        <taxon>Oryza</taxon>
    </lineage>
</organism>
<dbReference type="PRINTS" id="PR00634">
    <property type="entry name" value="BETALLERGEN"/>
</dbReference>
<name>A0A0E0I3W0_ORYNI</name>
<dbReference type="HOGENOM" id="CLU_750964_0_0_1"/>
<keyword evidence="2" id="KW-0539">Nucleus</keyword>
<dbReference type="InterPro" id="IPR023393">
    <property type="entry name" value="START-like_dom_sf"/>
</dbReference>
<dbReference type="GO" id="GO:0009738">
    <property type="term" value="P:abscisic acid-activated signaling pathway"/>
    <property type="evidence" value="ECO:0007669"/>
    <property type="project" value="InterPro"/>
</dbReference>
<dbReference type="OMA" id="GARIWIW"/>
<dbReference type="GO" id="GO:0004864">
    <property type="term" value="F:protein phosphatase inhibitor activity"/>
    <property type="evidence" value="ECO:0007669"/>
    <property type="project" value="InterPro"/>
</dbReference>
<dbReference type="PANTHER" id="PTHR31268">
    <property type="match status" value="1"/>
</dbReference>
<dbReference type="InterPro" id="IPR000916">
    <property type="entry name" value="Bet_v_I/MLP"/>
</dbReference>
<dbReference type="Proteomes" id="UP000006591">
    <property type="component" value="Chromosome 7"/>
</dbReference>
<keyword evidence="6" id="KW-1185">Reference proteome</keyword>
<evidence type="ECO:0000256" key="1">
    <source>
        <dbReference type="ARBA" id="ARBA00004123"/>
    </source>
</evidence>
<accession>A0A0E0I3W0</accession>
<dbReference type="CDD" id="cd07816">
    <property type="entry name" value="Bet_v1-like"/>
    <property type="match status" value="1"/>
</dbReference>
<dbReference type="SUPFAM" id="SSF55961">
    <property type="entry name" value="Bet v1-like"/>
    <property type="match status" value="1"/>
</dbReference>
<dbReference type="GO" id="GO:0006952">
    <property type="term" value="P:defense response"/>
    <property type="evidence" value="ECO:0007669"/>
    <property type="project" value="InterPro"/>
</dbReference>
<comment type="subcellular location">
    <subcellularLocation>
        <location evidence="1">Nucleus</location>
    </subcellularLocation>
</comment>
<evidence type="ECO:0000259" key="4">
    <source>
        <dbReference type="Pfam" id="PF00407"/>
    </source>
</evidence>
<dbReference type="GO" id="GO:0038023">
    <property type="term" value="F:signaling receptor activity"/>
    <property type="evidence" value="ECO:0007669"/>
    <property type="project" value="InterPro"/>
</dbReference>